<dbReference type="PANTHER" id="PTHR30629">
    <property type="entry name" value="PROPHAGE INTEGRASE"/>
    <property type="match status" value="1"/>
</dbReference>
<dbReference type="InterPro" id="IPR011010">
    <property type="entry name" value="DNA_brk_join_enz"/>
</dbReference>
<comment type="caution">
    <text evidence="6">The sequence shown here is derived from an EMBL/GenBank/DDBJ whole genome shotgun (WGS) entry which is preliminary data.</text>
</comment>
<keyword evidence="3" id="KW-0238">DNA-binding</keyword>
<dbReference type="SUPFAM" id="SSF56349">
    <property type="entry name" value="DNA breaking-rejoining enzymes"/>
    <property type="match status" value="1"/>
</dbReference>
<dbReference type="InterPro" id="IPR002104">
    <property type="entry name" value="Integrase_catalytic"/>
</dbReference>
<dbReference type="Gene3D" id="1.10.150.130">
    <property type="match status" value="1"/>
</dbReference>
<evidence type="ECO:0000256" key="2">
    <source>
        <dbReference type="ARBA" id="ARBA00022908"/>
    </source>
</evidence>
<keyword evidence="4" id="KW-0233">DNA recombination</keyword>
<keyword evidence="2" id="KW-0229">DNA integration</keyword>
<evidence type="ECO:0000313" key="7">
    <source>
        <dbReference type="Proteomes" id="UP001352533"/>
    </source>
</evidence>
<reference evidence="6 7" key="1">
    <citation type="journal article" date="2022" name="Front. Microbiol.">
        <title>Commensal bacteria contribute to the growth of multidrug-resistant Avibacterium paragallinarum in chickens.</title>
        <authorList>
            <person name="Zhu J."/>
            <person name="Chen Y."/>
            <person name="Wu Y."/>
            <person name="Wang Y."/>
            <person name="Zhu K."/>
        </authorList>
    </citation>
    <scope>NUCLEOTIDE SEQUENCE [LARGE SCALE GENOMIC DNA]</scope>
    <source>
        <strain evidence="6 7">AV12</strain>
    </source>
</reference>
<dbReference type="PROSITE" id="PS51898">
    <property type="entry name" value="TYR_RECOMBINASE"/>
    <property type="match status" value="1"/>
</dbReference>
<keyword evidence="7" id="KW-1185">Reference proteome</keyword>
<dbReference type="Pfam" id="PF22022">
    <property type="entry name" value="Phage_int_M"/>
    <property type="match status" value="1"/>
</dbReference>
<gene>
    <name evidence="6" type="ORF">M5S25_09085</name>
</gene>
<evidence type="ECO:0000313" key="6">
    <source>
        <dbReference type="EMBL" id="MEE6113341.1"/>
    </source>
</evidence>
<protein>
    <submittedName>
        <fullName evidence="6">Tyrosine-type recombinase/integrase</fullName>
    </submittedName>
</protein>
<name>A0ABU7QRU8_AVIPA</name>
<accession>A0ABU7QRU8</accession>
<dbReference type="Pfam" id="PF00589">
    <property type="entry name" value="Phage_integrase"/>
    <property type="match status" value="1"/>
</dbReference>
<dbReference type="Proteomes" id="UP001352533">
    <property type="component" value="Unassembled WGS sequence"/>
</dbReference>
<dbReference type="Gene3D" id="1.10.443.10">
    <property type="entry name" value="Intergrase catalytic core"/>
    <property type="match status" value="1"/>
</dbReference>
<evidence type="ECO:0000256" key="4">
    <source>
        <dbReference type="ARBA" id="ARBA00023172"/>
    </source>
</evidence>
<dbReference type="InterPro" id="IPR050808">
    <property type="entry name" value="Phage_Integrase"/>
</dbReference>
<evidence type="ECO:0000256" key="1">
    <source>
        <dbReference type="ARBA" id="ARBA00008857"/>
    </source>
</evidence>
<sequence>MNKHLFPLIEHTPINEITAPLMIAKLKPLEIAGKLDTLHRVIGYLNNIMIHAVNHSLIKYNPVADIGNVFIKPVAQNNPTIKPDELPLFFDRLYNSKITIDTRCAIEFMLLTAVRVGTVTQMEWAEIDFENGVWEIPKSKMKGRIGKVQDFTAPLSTQALAVLKVMKKISGHRKFVFCGTKNVHDHMSKETPNKAIKRIGYQNSLTAHGLRSVFSTAMNEAEFNPEIIEVCLAHFEYSSVRGAYNKAKYLDQRKDYMQWWGDFVENAANGKALFIE</sequence>
<evidence type="ECO:0000256" key="3">
    <source>
        <dbReference type="ARBA" id="ARBA00023125"/>
    </source>
</evidence>
<organism evidence="6 7">
    <name type="scientific">Avibacterium paragallinarum</name>
    <name type="common">Haemophilus gallinarum</name>
    <dbReference type="NCBI Taxonomy" id="728"/>
    <lineage>
        <taxon>Bacteria</taxon>
        <taxon>Pseudomonadati</taxon>
        <taxon>Pseudomonadota</taxon>
        <taxon>Gammaproteobacteria</taxon>
        <taxon>Pasteurellales</taxon>
        <taxon>Pasteurellaceae</taxon>
        <taxon>Avibacterium</taxon>
    </lineage>
</organism>
<dbReference type="InterPro" id="IPR053876">
    <property type="entry name" value="Phage_int_M"/>
</dbReference>
<dbReference type="InterPro" id="IPR013762">
    <property type="entry name" value="Integrase-like_cat_sf"/>
</dbReference>
<dbReference type="CDD" id="cd00801">
    <property type="entry name" value="INT_P4_C"/>
    <property type="match status" value="1"/>
</dbReference>
<proteinExistence type="inferred from homology"/>
<dbReference type="EMBL" id="JAMDKS010000020">
    <property type="protein sequence ID" value="MEE6113341.1"/>
    <property type="molecule type" value="Genomic_DNA"/>
</dbReference>
<dbReference type="InterPro" id="IPR010998">
    <property type="entry name" value="Integrase_recombinase_N"/>
</dbReference>
<dbReference type="PANTHER" id="PTHR30629:SF6">
    <property type="entry name" value="PROPHAGE INTEGRASE INTA-RELATED"/>
    <property type="match status" value="1"/>
</dbReference>
<comment type="similarity">
    <text evidence="1">Belongs to the 'phage' integrase family.</text>
</comment>
<evidence type="ECO:0000259" key="5">
    <source>
        <dbReference type="PROSITE" id="PS51898"/>
    </source>
</evidence>
<feature type="domain" description="Tyr recombinase" evidence="5">
    <location>
        <begin position="76"/>
        <end position="257"/>
    </location>
</feature>